<dbReference type="GO" id="GO:0003677">
    <property type="term" value="F:DNA binding"/>
    <property type="evidence" value="ECO:0007669"/>
    <property type="project" value="UniProtKB-KW"/>
</dbReference>
<dbReference type="Pfam" id="PF13443">
    <property type="entry name" value="HTH_26"/>
    <property type="match status" value="1"/>
</dbReference>
<evidence type="ECO:0000313" key="2">
    <source>
        <dbReference type="EMBL" id="SEU22340.1"/>
    </source>
</evidence>
<dbReference type="RefSeq" id="WP_007036696.1">
    <property type="nucleotide sequence ID" value="NZ_FOIO01000128.1"/>
</dbReference>
<proteinExistence type="predicted"/>
<reference evidence="2 3" key="1">
    <citation type="submission" date="2016-10" db="EMBL/GenBank/DDBJ databases">
        <authorList>
            <person name="Varghese N."/>
            <person name="Submissions S."/>
        </authorList>
    </citation>
    <scope>NUCLEOTIDE SEQUENCE [LARGE SCALE GENOMIC DNA]</scope>
    <source>
        <strain evidence="2 3">NLAE-zl-C196</strain>
    </source>
</reference>
<evidence type="ECO:0000313" key="3">
    <source>
        <dbReference type="Proteomes" id="UP000182121"/>
    </source>
</evidence>
<organism evidence="2 3">
    <name type="scientific">Enterocloster clostridioformis</name>
    <dbReference type="NCBI Taxonomy" id="1531"/>
    <lineage>
        <taxon>Bacteria</taxon>
        <taxon>Bacillati</taxon>
        <taxon>Bacillota</taxon>
        <taxon>Clostridia</taxon>
        <taxon>Lachnospirales</taxon>
        <taxon>Lachnospiraceae</taxon>
        <taxon>Enterocloster</taxon>
    </lineage>
</organism>
<gene>
    <name evidence="2" type="ORF">SAMN05216521_11281</name>
</gene>
<dbReference type="AlphaFoldDB" id="A0A1I0KD75"/>
<sequence>MIDYGKLFALLEIRNMKKTDLLKIISSPTLAKLSKGQNISTDTIDKICIHLGVQPSDIMEVYEEEIVDGKKLKIKTRYGEPKTYQENEIRTLIISELGKFLKKEGNKEILDEEKIEETLKKINE</sequence>
<protein>
    <submittedName>
        <fullName evidence="2">DNA-binding transcriptional regulator, XRE family</fullName>
    </submittedName>
</protein>
<comment type="caution">
    <text evidence="2">The sequence shown here is derived from an EMBL/GenBank/DDBJ whole genome shotgun (WGS) entry which is preliminary data.</text>
</comment>
<dbReference type="InterPro" id="IPR010982">
    <property type="entry name" value="Lambda_DNA-bd_dom_sf"/>
</dbReference>
<keyword evidence="2" id="KW-0238">DNA-binding</keyword>
<dbReference type="InterPro" id="IPR001387">
    <property type="entry name" value="Cro/C1-type_HTH"/>
</dbReference>
<dbReference type="EMBL" id="FOIO01000128">
    <property type="protein sequence ID" value="SEU22340.1"/>
    <property type="molecule type" value="Genomic_DNA"/>
</dbReference>
<evidence type="ECO:0000259" key="1">
    <source>
        <dbReference type="Pfam" id="PF13443"/>
    </source>
</evidence>
<dbReference type="SUPFAM" id="SSF47413">
    <property type="entry name" value="lambda repressor-like DNA-binding domains"/>
    <property type="match status" value="1"/>
</dbReference>
<feature type="domain" description="HTH cro/C1-type" evidence="1">
    <location>
        <begin position="9"/>
        <end position="62"/>
    </location>
</feature>
<name>A0A1I0KD75_9FIRM</name>
<accession>A0A1I0KD75</accession>
<dbReference type="Proteomes" id="UP000182121">
    <property type="component" value="Unassembled WGS sequence"/>
</dbReference>